<reference evidence="1 2" key="1">
    <citation type="journal article" date="2008" name="Nature">
        <title>The Trichoplax genome and the nature of placozoans.</title>
        <authorList>
            <person name="Srivastava M."/>
            <person name="Begovic E."/>
            <person name="Chapman J."/>
            <person name="Putnam N.H."/>
            <person name="Hellsten U."/>
            <person name="Kawashima T."/>
            <person name="Kuo A."/>
            <person name="Mitros T."/>
            <person name="Salamov A."/>
            <person name="Carpenter M.L."/>
            <person name="Signorovitch A.Y."/>
            <person name="Moreno M.A."/>
            <person name="Kamm K."/>
            <person name="Grimwood J."/>
            <person name="Schmutz J."/>
            <person name="Shapiro H."/>
            <person name="Grigoriev I.V."/>
            <person name="Buss L.W."/>
            <person name="Schierwater B."/>
            <person name="Dellaporta S.L."/>
            <person name="Rokhsar D.S."/>
        </authorList>
    </citation>
    <scope>NUCLEOTIDE SEQUENCE [LARGE SCALE GENOMIC DNA]</scope>
    <source>
        <strain evidence="1 2">Grell-BS-1999</strain>
    </source>
</reference>
<protein>
    <recommendedName>
        <fullName evidence="3">Coiled-coil domain-containing protein 134</fullName>
    </recommendedName>
</protein>
<evidence type="ECO:0008006" key="3">
    <source>
        <dbReference type="Google" id="ProtNLM"/>
    </source>
</evidence>
<keyword evidence="2" id="KW-1185">Reference proteome</keyword>
<dbReference type="EMBL" id="DS985259">
    <property type="protein sequence ID" value="EDV20531.1"/>
    <property type="molecule type" value="Genomic_DNA"/>
</dbReference>
<dbReference type="PhylomeDB" id="B3S9U2"/>
<dbReference type="OrthoDB" id="5854099at2759"/>
<dbReference type="KEGG" id="tad:TRIADDRAFT_31801"/>
<dbReference type="CTD" id="6758237"/>
<dbReference type="FunCoup" id="B3S9U2">
    <property type="interactions" value="369"/>
</dbReference>
<evidence type="ECO:0000313" key="2">
    <source>
        <dbReference type="Proteomes" id="UP000009022"/>
    </source>
</evidence>
<dbReference type="Proteomes" id="UP000009022">
    <property type="component" value="Unassembled WGS sequence"/>
</dbReference>
<gene>
    <name evidence="1" type="ORF">TRIADDRAFT_31801</name>
</gene>
<dbReference type="PANTHER" id="PTHR14735">
    <property type="entry name" value="COILED-COIL DOMAIN-CONTAINING PROTEIN 134"/>
    <property type="match status" value="1"/>
</dbReference>
<dbReference type="GeneID" id="6758237"/>
<dbReference type="AlphaFoldDB" id="B3S9U2"/>
<dbReference type="HOGENOM" id="CLU_099195_1_0_1"/>
<dbReference type="eggNOG" id="ENOG502QVE7">
    <property type="taxonomic scope" value="Eukaryota"/>
</dbReference>
<name>B3S9U2_TRIAD</name>
<dbReference type="PANTHER" id="PTHR14735:SF1">
    <property type="entry name" value="COILED-COIL DOMAIN-CONTAINING PROTEIN 134"/>
    <property type="match status" value="1"/>
</dbReference>
<sequence>MPLTYLYYCRTNGLADRKLFALRRRQQTDALIAISKFKAYTKQYKMAEAMIQKIFEVLFESKAVIIDTGYIPEMAFPKDEKIRDAISKIYENTAFFGEIALRLPDITHKIYDRKTEWRYAIHWSVGFCNDSVSIFHGPHKKLLNLMSQELKLIPRDANYVNPYSKKENDREKMVISS</sequence>
<dbReference type="STRING" id="10228.B3S9U2"/>
<accession>B3S9U2</accession>
<dbReference type="InterPro" id="IPR026321">
    <property type="entry name" value="CC134"/>
</dbReference>
<proteinExistence type="predicted"/>
<dbReference type="InParanoid" id="B3S9U2"/>
<evidence type="ECO:0000313" key="1">
    <source>
        <dbReference type="EMBL" id="EDV20531.1"/>
    </source>
</evidence>
<dbReference type="RefSeq" id="XP_002116957.1">
    <property type="nucleotide sequence ID" value="XM_002116921.1"/>
</dbReference>
<dbReference type="OMA" id="FAWAYKF"/>
<organism evidence="1 2">
    <name type="scientific">Trichoplax adhaerens</name>
    <name type="common">Trichoplax reptans</name>
    <dbReference type="NCBI Taxonomy" id="10228"/>
    <lineage>
        <taxon>Eukaryota</taxon>
        <taxon>Metazoa</taxon>
        <taxon>Placozoa</taxon>
        <taxon>Uniplacotomia</taxon>
        <taxon>Trichoplacea</taxon>
        <taxon>Trichoplacidae</taxon>
        <taxon>Trichoplax</taxon>
    </lineage>
</organism>
<dbReference type="Pfam" id="PF15002">
    <property type="entry name" value="ERK-JNK_inhib"/>
    <property type="match status" value="1"/>
</dbReference>